<organism evidence="1 2">
    <name type="scientific">Racocetra persica</name>
    <dbReference type="NCBI Taxonomy" id="160502"/>
    <lineage>
        <taxon>Eukaryota</taxon>
        <taxon>Fungi</taxon>
        <taxon>Fungi incertae sedis</taxon>
        <taxon>Mucoromycota</taxon>
        <taxon>Glomeromycotina</taxon>
        <taxon>Glomeromycetes</taxon>
        <taxon>Diversisporales</taxon>
        <taxon>Gigasporaceae</taxon>
        <taxon>Racocetra</taxon>
    </lineage>
</organism>
<reference evidence="1" key="1">
    <citation type="submission" date="2021-06" db="EMBL/GenBank/DDBJ databases">
        <authorList>
            <person name="Kallberg Y."/>
            <person name="Tangrot J."/>
            <person name="Rosling A."/>
        </authorList>
    </citation>
    <scope>NUCLEOTIDE SEQUENCE</scope>
    <source>
        <strain evidence="1">MA461A</strain>
    </source>
</reference>
<accession>A0ACA9KWX7</accession>
<dbReference type="EMBL" id="CAJVQC010001661">
    <property type="protein sequence ID" value="CAG8498297.1"/>
    <property type="molecule type" value="Genomic_DNA"/>
</dbReference>
<name>A0ACA9KWX7_9GLOM</name>
<dbReference type="Proteomes" id="UP000789920">
    <property type="component" value="Unassembled WGS sequence"/>
</dbReference>
<evidence type="ECO:0000313" key="1">
    <source>
        <dbReference type="EMBL" id="CAG8498297.1"/>
    </source>
</evidence>
<proteinExistence type="predicted"/>
<evidence type="ECO:0000313" key="2">
    <source>
        <dbReference type="Proteomes" id="UP000789920"/>
    </source>
</evidence>
<protein>
    <submittedName>
        <fullName evidence="1">29156_t:CDS:1</fullName>
    </submittedName>
</protein>
<comment type="caution">
    <text evidence="1">The sequence shown here is derived from an EMBL/GenBank/DDBJ whole genome shotgun (WGS) entry which is preliminary data.</text>
</comment>
<sequence>MSEENKKFNFTYDWFTFHIHNWEKYLFHLKNEKINVLEIGTFEGRSAIWILEELFKNPESKLIAIDPFEADGVEGFYVGDFEATFRENVRITGKEKQVEIMKSLSLDALIKLNHKSKIKFDFIHIDGSHIACDVLTDVVLAWNLLKDEGIMILDDYERYRYKEEYNNPKIAIDAFIKCYEPKIDVIHKGYQIIIKKVNKERKETEIDDFPEHLRQTITKFYPNYTFNPSHILI</sequence>
<keyword evidence="2" id="KW-1185">Reference proteome</keyword>
<gene>
    <name evidence="1" type="ORF">RPERSI_LOCUS1702</name>
</gene>